<dbReference type="GO" id="GO:0003755">
    <property type="term" value="F:peptidyl-prolyl cis-trans isomerase activity"/>
    <property type="evidence" value="ECO:0007669"/>
    <property type="project" value="InterPro"/>
</dbReference>
<evidence type="ECO:0000256" key="2">
    <source>
        <dbReference type="SAM" id="MobiDB-lite"/>
    </source>
</evidence>
<evidence type="ECO:0000259" key="3">
    <source>
        <dbReference type="PROSITE" id="PS50072"/>
    </source>
</evidence>
<dbReference type="GO" id="GO:0005737">
    <property type="term" value="C:cytoplasm"/>
    <property type="evidence" value="ECO:0007669"/>
    <property type="project" value="TreeGrafter"/>
</dbReference>
<dbReference type="PANTHER" id="PTHR11071:SF561">
    <property type="entry name" value="PEPTIDYL-PROLYL CIS-TRANS ISOMERASE D-RELATED"/>
    <property type="match status" value="1"/>
</dbReference>
<protein>
    <recommendedName>
        <fullName evidence="3">PPIase cyclophilin-type domain-containing protein</fullName>
    </recommendedName>
</protein>
<name>A0AAE0AB47_9ROSI</name>
<dbReference type="InterPro" id="IPR029000">
    <property type="entry name" value="Cyclophilin-like_dom_sf"/>
</dbReference>
<dbReference type="Proteomes" id="UP001281410">
    <property type="component" value="Unassembled WGS sequence"/>
</dbReference>
<dbReference type="AlphaFoldDB" id="A0AAE0AB47"/>
<sequence length="437" mass="49382">MHTPLIPWKVHDHEKSTHYYKSLIAEDVSGKKPNKKNMKLLEPVMASDEVDIDGLKEEHEEATDEGVAFIHYSKTTLSLKDLETQMNQHLGSSSSIEEIAKLPILNLRHQDISGNDMFDDHKNVLEKEVQFANVNSDIFNGDTTCFEKIDGQTVMSEIRDHEADGEADGETCVLEKADDSFGTEVEVCNGGARQLKLKEFEKKESKRLEDKPVVEGGLKDKEIKKNSKKKKNDRSPSPPAVQIWEDYPEFSPLSFQPDDDILNYVRGNELFYTEPCNSYGAFMLKFSELMLSGHHLPWKDTFGQKDIPTIQKAMALDIFNNDTLMVNLRVFFDISICGHPEGRTAIEFFSNSTPITSENFPVLCTGEKGIYTIEWLNRKQVVFGHVVEGFDVLKAVDKIGSSSGLTSKPVMVIDYSELCLNFNNCFSVALVMFYFGC</sequence>
<dbReference type="Gene3D" id="2.40.100.10">
    <property type="entry name" value="Cyclophilin-like"/>
    <property type="match status" value="2"/>
</dbReference>
<accession>A0AAE0AB47</accession>
<feature type="region of interest" description="Disordered" evidence="2">
    <location>
        <begin position="206"/>
        <end position="242"/>
    </location>
</feature>
<dbReference type="Pfam" id="PF00160">
    <property type="entry name" value="Pro_isomerase"/>
    <property type="match status" value="1"/>
</dbReference>
<organism evidence="4 5">
    <name type="scientific">Dipteronia sinensis</name>
    <dbReference type="NCBI Taxonomy" id="43782"/>
    <lineage>
        <taxon>Eukaryota</taxon>
        <taxon>Viridiplantae</taxon>
        <taxon>Streptophyta</taxon>
        <taxon>Embryophyta</taxon>
        <taxon>Tracheophyta</taxon>
        <taxon>Spermatophyta</taxon>
        <taxon>Magnoliopsida</taxon>
        <taxon>eudicotyledons</taxon>
        <taxon>Gunneridae</taxon>
        <taxon>Pentapetalae</taxon>
        <taxon>rosids</taxon>
        <taxon>malvids</taxon>
        <taxon>Sapindales</taxon>
        <taxon>Sapindaceae</taxon>
        <taxon>Hippocastanoideae</taxon>
        <taxon>Acereae</taxon>
        <taxon>Dipteronia</taxon>
    </lineage>
</organism>
<dbReference type="EMBL" id="JANJYJ010000006">
    <property type="protein sequence ID" value="KAK3206748.1"/>
    <property type="molecule type" value="Genomic_DNA"/>
</dbReference>
<dbReference type="PROSITE" id="PS50072">
    <property type="entry name" value="CSA_PPIASE_2"/>
    <property type="match status" value="1"/>
</dbReference>
<feature type="compositionally biased region" description="Basic and acidic residues" evidence="2">
    <location>
        <begin position="206"/>
        <end position="225"/>
    </location>
</feature>
<evidence type="ECO:0000256" key="1">
    <source>
        <dbReference type="ARBA" id="ARBA00007365"/>
    </source>
</evidence>
<proteinExistence type="inferred from homology"/>
<dbReference type="GO" id="GO:0016018">
    <property type="term" value="F:cyclosporin A binding"/>
    <property type="evidence" value="ECO:0007669"/>
    <property type="project" value="TreeGrafter"/>
</dbReference>
<feature type="domain" description="PPIase cyclophilin-type" evidence="3">
    <location>
        <begin position="259"/>
        <end position="420"/>
    </location>
</feature>
<evidence type="ECO:0000313" key="4">
    <source>
        <dbReference type="EMBL" id="KAK3206748.1"/>
    </source>
</evidence>
<comment type="similarity">
    <text evidence="1">Belongs to the cyclophilin-type PPIase family.</text>
</comment>
<gene>
    <name evidence="4" type="ORF">Dsin_020794</name>
</gene>
<dbReference type="GO" id="GO:0006457">
    <property type="term" value="P:protein folding"/>
    <property type="evidence" value="ECO:0007669"/>
    <property type="project" value="TreeGrafter"/>
</dbReference>
<keyword evidence="5" id="KW-1185">Reference proteome</keyword>
<comment type="caution">
    <text evidence="4">The sequence shown here is derived from an EMBL/GenBank/DDBJ whole genome shotgun (WGS) entry which is preliminary data.</text>
</comment>
<reference evidence="4" key="1">
    <citation type="journal article" date="2023" name="Plant J.">
        <title>Genome sequences and population genomics provide insights into the demographic history, inbreeding, and mutation load of two 'living fossil' tree species of Dipteronia.</title>
        <authorList>
            <person name="Feng Y."/>
            <person name="Comes H.P."/>
            <person name="Chen J."/>
            <person name="Zhu S."/>
            <person name="Lu R."/>
            <person name="Zhang X."/>
            <person name="Li P."/>
            <person name="Qiu J."/>
            <person name="Olsen K.M."/>
            <person name="Qiu Y."/>
        </authorList>
    </citation>
    <scope>NUCLEOTIDE SEQUENCE</scope>
    <source>
        <strain evidence="4">NBL</strain>
    </source>
</reference>
<dbReference type="PANTHER" id="PTHR11071">
    <property type="entry name" value="PEPTIDYL-PROLYL CIS-TRANS ISOMERASE"/>
    <property type="match status" value="1"/>
</dbReference>
<evidence type="ECO:0000313" key="5">
    <source>
        <dbReference type="Proteomes" id="UP001281410"/>
    </source>
</evidence>
<dbReference type="SUPFAM" id="SSF50891">
    <property type="entry name" value="Cyclophilin-like"/>
    <property type="match status" value="1"/>
</dbReference>
<dbReference type="InterPro" id="IPR002130">
    <property type="entry name" value="Cyclophilin-type_PPIase_dom"/>
</dbReference>